<dbReference type="EMBL" id="CP048882">
    <property type="protein sequence ID" value="QPP08657.1"/>
    <property type="molecule type" value="Genomic_DNA"/>
</dbReference>
<dbReference type="RefSeq" id="WP_197352446.1">
    <property type="nucleotide sequence ID" value="NZ_CP048882.1"/>
</dbReference>
<keyword evidence="1" id="KW-0472">Membrane</keyword>
<evidence type="ECO:0000313" key="2">
    <source>
        <dbReference type="EMBL" id="QPP08657.1"/>
    </source>
</evidence>
<proteinExistence type="predicted"/>
<keyword evidence="1" id="KW-0812">Transmembrane</keyword>
<reference evidence="3" key="1">
    <citation type="submission" date="2020-02" db="EMBL/GenBank/DDBJ databases">
        <title>Streptomyces sp. ASO4wet.</title>
        <authorList>
            <person name="Risdian C."/>
            <person name="Landwehr W."/>
            <person name="Schupp P."/>
            <person name="Wink J."/>
        </authorList>
    </citation>
    <scope>NUCLEOTIDE SEQUENCE [LARGE SCALE GENOMIC DNA]</scope>
    <source>
        <strain evidence="3">ASO4wet</strain>
    </source>
</reference>
<evidence type="ECO:0000313" key="3">
    <source>
        <dbReference type="Proteomes" id="UP000595046"/>
    </source>
</evidence>
<dbReference type="AlphaFoldDB" id="A0A7T1T953"/>
<protein>
    <submittedName>
        <fullName evidence="2">Type II toxin-antitoxin system PemK/MazF family toxin</fullName>
    </submittedName>
</protein>
<dbReference type="KEGG" id="sbat:G4Z16_22145"/>
<keyword evidence="3" id="KW-1185">Reference proteome</keyword>
<feature type="transmembrane region" description="Helical" evidence="1">
    <location>
        <begin position="6"/>
        <end position="26"/>
    </location>
</feature>
<organism evidence="2 3">
    <name type="scientific">Streptomyces bathyalis</name>
    <dbReference type="NCBI Taxonomy" id="2710756"/>
    <lineage>
        <taxon>Bacteria</taxon>
        <taxon>Bacillati</taxon>
        <taxon>Actinomycetota</taxon>
        <taxon>Actinomycetes</taxon>
        <taxon>Kitasatosporales</taxon>
        <taxon>Streptomycetaceae</taxon>
        <taxon>Streptomyces</taxon>
    </lineage>
</organism>
<name>A0A7T1T953_9ACTN</name>
<sequence length="155" mass="16971">MDTWWWLALGAVVALSLVAALIDGGARLGRPFRRLRGDLAPRNSSLPDRGPRPGEIWWTREPLLVLVLAVRIDRARVARISAERPSREGEYRLPESAGAKLALPPGTVADAAGRVTALCTDADAAWDVELSEFGRRAGEVDQDIWVQVRHLSGET</sequence>
<evidence type="ECO:0000256" key="1">
    <source>
        <dbReference type="SAM" id="Phobius"/>
    </source>
</evidence>
<gene>
    <name evidence="2" type="ORF">G4Z16_22145</name>
</gene>
<accession>A0A7T1T953</accession>
<dbReference type="Proteomes" id="UP000595046">
    <property type="component" value="Chromosome"/>
</dbReference>
<keyword evidence="1" id="KW-1133">Transmembrane helix</keyword>